<protein>
    <submittedName>
        <fullName evidence="2">Uncharacterized protein</fullName>
    </submittedName>
</protein>
<evidence type="ECO:0000313" key="2">
    <source>
        <dbReference type="EMBL" id="GFO07263.1"/>
    </source>
</evidence>
<sequence>MLTCDDDYEANDVDVFVDDDADDLVIIVFVAIVDAILLLLLFLIMMMMMMMMIMKKMMMMMMMMMMILIMIMPVHDKGISGCQALRQAIATASVVVLEPATEASMQISGRFCYRPSYRRPTAQKQR</sequence>
<dbReference type="Proteomes" id="UP000735302">
    <property type="component" value="Unassembled WGS sequence"/>
</dbReference>
<accession>A0AAV4AKF6</accession>
<proteinExistence type="predicted"/>
<evidence type="ECO:0000313" key="3">
    <source>
        <dbReference type="Proteomes" id="UP000735302"/>
    </source>
</evidence>
<feature type="transmembrane region" description="Helical" evidence="1">
    <location>
        <begin position="57"/>
        <end position="75"/>
    </location>
</feature>
<reference evidence="2 3" key="1">
    <citation type="journal article" date="2021" name="Elife">
        <title>Chloroplast acquisition without the gene transfer in kleptoplastic sea slugs, Plakobranchus ocellatus.</title>
        <authorList>
            <person name="Maeda T."/>
            <person name="Takahashi S."/>
            <person name="Yoshida T."/>
            <person name="Shimamura S."/>
            <person name="Takaki Y."/>
            <person name="Nagai Y."/>
            <person name="Toyoda A."/>
            <person name="Suzuki Y."/>
            <person name="Arimoto A."/>
            <person name="Ishii H."/>
            <person name="Satoh N."/>
            <person name="Nishiyama T."/>
            <person name="Hasebe M."/>
            <person name="Maruyama T."/>
            <person name="Minagawa J."/>
            <person name="Obokata J."/>
            <person name="Shigenobu S."/>
        </authorList>
    </citation>
    <scope>NUCLEOTIDE SEQUENCE [LARGE SCALE GENOMIC DNA]</scope>
</reference>
<keyword evidence="1" id="KW-0812">Transmembrane</keyword>
<feature type="transmembrane region" description="Helical" evidence="1">
    <location>
        <begin position="24"/>
        <end position="45"/>
    </location>
</feature>
<evidence type="ECO:0000256" key="1">
    <source>
        <dbReference type="SAM" id="Phobius"/>
    </source>
</evidence>
<keyword evidence="1" id="KW-0472">Membrane</keyword>
<dbReference type="EMBL" id="BLXT01003854">
    <property type="protein sequence ID" value="GFO07263.1"/>
    <property type="molecule type" value="Genomic_DNA"/>
</dbReference>
<comment type="caution">
    <text evidence="2">The sequence shown here is derived from an EMBL/GenBank/DDBJ whole genome shotgun (WGS) entry which is preliminary data.</text>
</comment>
<keyword evidence="1" id="KW-1133">Transmembrane helix</keyword>
<gene>
    <name evidence="2" type="ORF">PoB_003376800</name>
</gene>
<name>A0AAV4AKF6_9GAST</name>
<keyword evidence="3" id="KW-1185">Reference proteome</keyword>
<dbReference type="AlphaFoldDB" id="A0AAV4AKF6"/>
<organism evidence="2 3">
    <name type="scientific">Plakobranchus ocellatus</name>
    <dbReference type="NCBI Taxonomy" id="259542"/>
    <lineage>
        <taxon>Eukaryota</taxon>
        <taxon>Metazoa</taxon>
        <taxon>Spiralia</taxon>
        <taxon>Lophotrochozoa</taxon>
        <taxon>Mollusca</taxon>
        <taxon>Gastropoda</taxon>
        <taxon>Heterobranchia</taxon>
        <taxon>Euthyneura</taxon>
        <taxon>Panpulmonata</taxon>
        <taxon>Sacoglossa</taxon>
        <taxon>Placobranchoidea</taxon>
        <taxon>Plakobranchidae</taxon>
        <taxon>Plakobranchus</taxon>
    </lineage>
</organism>